<feature type="region of interest" description="Disordered" evidence="20">
    <location>
        <begin position="674"/>
        <end position="706"/>
    </location>
</feature>
<keyword evidence="9" id="KW-0716">Sensory transduction</keyword>
<dbReference type="EC" id="2.7.13.3" evidence="3"/>
<evidence type="ECO:0000256" key="13">
    <source>
        <dbReference type="ARBA" id="ARBA00022691"/>
    </source>
</evidence>
<evidence type="ECO:0000256" key="5">
    <source>
        <dbReference type="ARBA" id="ARBA00021740"/>
    </source>
</evidence>
<evidence type="ECO:0000256" key="16">
    <source>
        <dbReference type="ARBA" id="ARBA00022840"/>
    </source>
</evidence>
<dbReference type="SMART" id="SM00911">
    <property type="entry name" value="HWE_HK"/>
    <property type="match status" value="1"/>
</dbReference>
<dbReference type="Gene3D" id="3.40.50.180">
    <property type="entry name" value="Methylesterase CheB, C-terminal domain"/>
    <property type="match status" value="1"/>
</dbReference>
<dbReference type="Gene3D" id="3.30.450.20">
    <property type="entry name" value="PAS domain"/>
    <property type="match status" value="2"/>
</dbReference>
<dbReference type="InterPro" id="IPR029063">
    <property type="entry name" value="SAM-dependent_MTases_sf"/>
</dbReference>
<dbReference type="NCBIfam" id="TIGR00229">
    <property type="entry name" value="sensory_box"/>
    <property type="match status" value="1"/>
</dbReference>
<evidence type="ECO:0000256" key="10">
    <source>
        <dbReference type="ARBA" id="ARBA00022630"/>
    </source>
</evidence>
<comment type="catalytic activity">
    <reaction evidence="1">
        <text>ATP + protein L-histidine = ADP + protein N-phospho-L-histidine.</text>
        <dbReference type="EC" id="2.7.13.3"/>
    </reaction>
</comment>
<dbReference type="PANTHER" id="PTHR24422:SF27">
    <property type="entry name" value="PROTEIN-GLUTAMATE O-METHYLTRANSFERASE"/>
    <property type="match status" value="1"/>
</dbReference>
<dbReference type="SUPFAM" id="SSF47757">
    <property type="entry name" value="Chemotaxis receptor methyltransferase CheR, N-terminal domain"/>
    <property type="match status" value="1"/>
</dbReference>
<evidence type="ECO:0000256" key="6">
    <source>
        <dbReference type="ARBA" id="ARBA00022543"/>
    </source>
</evidence>
<dbReference type="Pfam" id="PF01739">
    <property type="entry name" value="CheR"/>
    <property type="match status" value="1"/>
</dbReference>
<dbReference type="InterPro" id="IPR036804">
    <property type="entry name" value="CheR_N_sf"/>
</dbReference>
<gene>
    <name evidence="24" type="ORF">ABID26_000002</name>
</gene>
<reference evidence="24 25" key="1">
    <citation type="submission" date="2024-06" db="EMBL/GenBank/DDBJ databases">
        <title>Genomic Encyclopedia of Type Strains, Phase IV (KMG-IV): sequencing the most valuable type-strain genomes for metagenomic binning, comparative biology and taxonomic classification.</title>
        <authorList>
            <person name="Goeker M."/>
        </authorList>
    </citation>
    <scope>NUCLEOTIDE SEQUENCE [LARGE SCALE GENOMIC DNA]</scope>
    <source>
        <strain evidence="24 25">DSM 29846</strain>
    </source>
</reference>
<keyword evidence="19" id="KW-0145">Chemotaxis</keyword>
<keyword evidence="6" id="KW-0600">Photoreceptor protein</keyword>
<evidence type="ECO:0000313" key="25">
    <source>
        <dbReference type="Proteomes" id="UP001549036"/>
    </source>
</evidence>
<dbReference type="PRINTS" id="PR00996">
    <property type="entry name" value="CHERMTFRASE"/>
</dbReference>
<proteinExistence type="predicted"/>
<dbReference type="CDD" id="cd02440">
    <property type="entry name" value="AdoMet_MTases"/>
    <property type="match status" value="1"/>
</dbReference>
<keyword evidence="10" id="KW-0285">Flavoprotein</keyword>
<dbReference type="PROSITE" id="PS50122">
    <property type="entry name" value="CHEB"/>
    <property type="match status" value="1"/>
</dbReference>
<dbReference type="InterPro" id="IPR000780">
    <property type="entry name" value="CheR_MeTrfase"/>
</dbReference>
<feature type="domain" description="CheB-type methylesterase" evidence="22">
    <location>
        <begin position="26"/>
        <end position="210"/>
    </location>
</feature>
<evidence type="ECO:0000256" key="3">
    <source>
        <dbReference type="ARBA" id="ARBA00012438"/>
    </source>
</evidence>
<evidence type="ECO:0000256" key="2">
    <source>
        <dbReference type="ARBA" id="ARBA00001541"/>
    </source>
</evidence>
<organism evidence="24 25">
    <name type="scientific">Mesorhizobium shonense</name>
    <dbReference type="NCBI Taxonomy" id="1209948"/>
    <lineage>
        <taxon>Bacteria</taxon>
        <taxon>Pseudomonadati</taxon>
        <taxon>Pseudomonadota</taxon>
        <taxon>Alphaproteobacteria</taxon>
        <taxon>Hyphomicrobiales</taxon>
        <taxon>Phyllobacteriaceae</taxon>
        <taxon>Mesorhizobium</taxon>
    </lineage>
</organism>
<evidence type="ECO:0000256" key="17">
    <source>
        <dbReference type="ARBA" id="ARBA00022991"/>
    </source>
</evidence>
<keyword evidence="12 24" id="KW-0808">Transferase</keyword>
<feature type="compositionally biased region" description="Basic residues" evidence="20">
    <location>
        <begin position="1"/>
        <end position="15"/>
    </location>
</feature>
<dbReference type="GO" id="GO:0008983">
    <property type="term" value="F:protein-glutamate O-methyltransferase activity"/>
    <property type="evidence" value="ECO:0007669"/>
    <property type="project" value="UniProtKB-EC"/>
</dbReference>
<dbReference type="InterPro" id="IPR050903">
    <property type="entry name" value="Bact_Chemotaxis_MeTrfase"/>
</dbReference>
<dbReference type="InterPro" id="IPR022641">
    <property type="entry name" value="CheR_N"/>
</dbReference>
<evidence type="ECO:0000259" key="22">
    <source>
        <dbReference type="PROSITE" id="PS50122"/>
    </source>
</evidence>
<dbReference type="RefSeq" id="WP_354413199.1">
    <property type="nucleotide sequence ID" value="NZ_JBEPLM010000001.1"/>
</dbReference>
<dbReference type="Pfam" id="PF13426">
    <property type="entry name" value="PAS_9"/>
    <property type="match status" value="1"/>
</dbReference>
<dbReference type="SMART" id="SM00086">
    <property type="entry name" value="PAC"/>
    <property type="match status" value="1"/>
</dbReference>
<dbReference type="GO" id="GO:0008984">
    <property type="term" value="F:protein-glutamate methylesterase activity"/>
    <property type="evidence" value="ECO:0007669"/>
    <property type="project" value="UniProtKB-EC"/>
</dbReference>
<keyword evidence="11" id="KW-0288">FMN</keyword>
<dbReference type="CDD" id="cd16434">
    <property type="entry name" value="CheB-CheR_fusion"/>
    <property type="match status" value="1"/>
</dbReference>
<evidence type="ECO:0000256" key="19">
    <source>
        <dbReference type="PROSITE-ProRule" id="PRU00050"/>
    </source>
</evidence>
<feature type="compositionally biased region" description="Low complexity" evidence="20">
    <location>
        <begin position="690"/>
        <end position="703"/>
    </location>
</feature>
<accession>A0ABV2HJA3</accession>
<dbReference type="InterPro" id="IPR000014">
    <property type="entry name" value="PAS"/>
</dbReference>
<comment type="caution">
    <text evidence="24">The sequence shown here is derived from an EMBL/GenBank/DDBJ whole genome shotgun (WGS) entry which is preliminary data.</text>
</comment>
<evidence type="ECO:0000256" key="11">
    <source>
        <dbReference type="ARBA" id="ARBA00022643"/>
    </source>
</evidence>
<dbReference type="EC" id="2.1.1.80" evidence="4"/>
<evidence type="ECO:0000256" key="15">
    <source>
        <dbReference type="ARBA" id="ARBA00022777"/>
    </source>
</evidence>
<evidence type="ECO:0000256" key="18">
    <source>
        <dbReference type="ARBA" id="ARBA00023170"/>
    </source>
</evidence>
<dbReference type="Pfam" id="PF13596">
    <property type="entry name" value="PAS_10"/>
    <property type="match status" value="1"/>
</dbReference>
<keyword evidence="7" id="KW-0597">Phosphoprotein</keyword>
<dbReference type="InterPro" id="IPR022642">
    <property type="entry name" value="CheR_C"/>
</dbReference>
<feature type="active site" evidence="19">
    <location>
        <position position="62"/>
    </location>
</feature>
<evidence type="ECO:0000256" key="1">
    <source>
        <dbReference type="ARBA" id="ARBA00000085"/>
    </source>
</evidence>
<dbReference type="InterPro" id="IPR000673">
    <property type="entry name" value="Sig_transdc_resp-reg_Me-estase"/>
</dbReference>
<keyword evidence="15" id="KW-0418">Kinase</keyword>
<dbReference type="InterPro" id="IPR011102">
    <property type="entry name" value="Sig_transdc_His_kinase_HWE"/>
</dbReference>
<comment type="catalytic activity">
    <reaction evidence="2">
        <text>L-glutamyl-[protein] + S-adenosyl-L-methionine = [protein]-L-glutamate 5-O-methyl ester + S-adenosyl-L-homocysteine</text>
        <dbReference type="Rhea" id="RHEA:24452"/>
        <dbReference type="Rhea" id="RHEA-COMP:10208"/>
        <dbReference type="Rhea" id="RHEA-COMP:10311"/>
        <dbReference type="ChEBI" id="CHEBI:29973"/>
        <dbReference type="ChEBI" id="CHEBI:57856"/>
        <dbReference type="ChEBI" id="CHEBI:59789"/>
        <dbReference type="ChEBI" id="CHEBI:82795"/>
        <dbReference type="EC" id="2.1.1.80"/>
    </reaction>
</comment>
<dbReference type="GO" id="GO:0032259">
    <property type="term" value="P:methylation"/>
    <property type="evidence" value="ECO:0007669"/>
    <property type="project" value="UniProtKB-KW"/>
</dbReference>
<dbReference type="SMART" id="SM00138">
    <property type="entry name" value="MeTrc"/>
    <property type="match status" value="1"/>
</dbReference>
<feature type="region of interest" description="Disordered" evidence="20">
    <location>
        <begin position="1"/>
        <end position="26"/>
    </location>
</feature>
<evidence type="ECO:0000256" key="8">
    <source>
        <dbReference type="ARBA" id="ARBA00022603"/>
    </source>
</evidence>
<dbReference type="InterPro" id="IPR035965">
    <property type="entry name" value="PAS-like_dom_sf"/>
</dbReference>
<keyword evidence="16" id="KW-0067">ATP-binding</keyword>
<dbReference type="PROSITE" id="PS50113">
    <property type="entry name" value="PAC"/>
    <property type="match status" value="1"/>
</dbReference>
<protein>
    <recommendedName>
        <fullName evidence="5">Blue-light-activated histidine kinase</fullName>
        <ecNumber evidence="4">2.1.1.80</ecNumber>
        <ecNumber evidence="3">2.7.13.3</ecNumber>
    </recommendedName>
</protein>
<evidence type="ECO:0000256" key="4">
    <source>
        <dbReference type="ARBA" id="ARBA00012534"/>
    </source>
</evidence>
<evidence type="ECO:0000256" key="12">
    <source>
        <dbReference type="ARBA" id="ARBA00022679"/>
    </source>
</evidence>
<dbReference type="CDD" id="cd00130">
    <property type="entry name" value="PAS"/>
    <property type="match status" value="1"/>
</dbReference>
<keyword evidence="17" id="KW-0157">Chromophore</keyword>
<dbReference type="Proteomes" id="UP001549036">
    <property type="component" value="Unassembled WGS sequence"/>
</dbReference>
<dbReference type="Gene3D" id="3.30.565.10">
    <property type="entry name" value="Histidine kinase-like ATPase, C-terminal domain"/>
    <property type="match status" value="1"/>
</dbReference>
<feature type="active site" evidence="19">
    <location>
        <position position="35"/>
    </location>
</feature>
<evidence type="ECO:0000256" key="9">
    <source>
        <dbReference type="ARBA" id="ARBA00022606"/>
    </source>
</evidence>
<evidence type="ECO:0000259" key="21">
    <source>
        <dbReference type="PROSITE" id="PS50113"/>
    </source>
</evidence>
<dbReference type="SUPFAM" id="SSF53335">
    <property type="entry name" value="S-adenosyl-L-methionine-dependent methyltransferases"/>
    <property type="match status" value="1"/>
</dbReference>
<evidence type="ECO:0000256" key="7">
    <source>
        <dbReference type="ARBA" id="ARBA00022553"/>
    </source>
</evidence>
<keyword evidence="19 24" id="KW-0378">Hydrolase</keyword>
<evidence type="ECO:0000259" key="23">
    <source>
        <dbReference type="PROSITE" id="PS50123"/>
    </source>
</evidence>
<keyword evidence="13" id="KW-0949">S-adenosyl-L-methionine</keyword>
<dbReference type="Pfam" id="PF03705">
    <property type="entry name" value="CheR_N"/>
    <property type="match status" value="1"/>
</dbReference>
<feature type="active site" evidence="19">
    <location>
        <position position="154"/>
    </location>
</feature>
<dbReference type="SUPFAM" id="SSF55785">
    <property type="entry name" value="PYP-like sensor domain (PAS domain)"/>
    <property type="match status" value="2"/>
</dbReference>
<dbReference type="InterPro" id="IPR001610">
    <property type="entry name" value="PAC"/>
</dbReference>
<dbReference type="InterPro" id="IPR000700">
    <property type="entry name" value="PAS-assoc_C"/>
</dbReference>
<dbReference type="Pfam" id="PF07536">
    <property type="entry name" value="HWE_HK"/>
    <property type="match status" value="1"/>
</dbReference>
<evidence type="ECO:0000313" key="24">
    <source>
        <dbReference type="EMBL" id="MET3590623.1"/>
    </source>
</evidence>
<dbReference type="Gene3D" id="3.40.50.150">
    <property type="entry name" value="Vaccinia Virus protein VP39"/>
    <property type="match status" value="1"/>
</dbReference>
<dbReference type="Pfam" id="PF01339">
    <property type="entry name" value="CheB_methylest"/>
    <property type="match status" value="1"/>
</dbReference>
<dbReference type="EMBL" id="JBEPLM010000001">
    <property type="protein sequence ID" value="MET3590623.1"/>
    <property type="molecule type" value="Genomic_DNA"/>
</dbReference>
<feature type="domain" description="CheR-type methyltransferase" evidence="23">
    <location>
        <begin position="226"/>
        <end position="488"/>
    </location>
</feature>
<keyword evidence="8 24" id="KW-0489">Methyltransferase</keyword>
<feature type="domain" description="PAC" evidence="21">
    <location>
        <begin position="945"/>
        <end position="997"/>
    </location>
</feature>
<name>A0ABV2HJA3_9HYPH</name>
<dbReference type="InterPro" id="IPR036890">
    <property type="entry name" value="HATPase_C_sf"/>
</dbReference>
<dbReference type="PANTHER" id="PTHR24422">
    <property type="entry name" value="CHEMOTAXIS PROTEIN METHYLTRANSFERASE"/>
    <property type="match status" value="1"/>
</dbReference>
<keyword evidence="25" id="KW-1185">Reference proteome</keyword>
<keyword evidence="14" id="KW-0547">Nucleotide-binding</keyword>
<evidence type="ECO:0000256" key="20">
    <source>
        <dbReference type="SAM" id="MobiDB-lite"/>
    </source>
</evidence>
<sequence length="1205" mass="133026">MARSTRKASTRKARASSREAGEQPAPFPIIGIGASAGGIAALQTLFPEVPADSGFAYVVIQHLDAEHESVLASIIQRCTAIETKTAAEGLEIEPDHIYVTPPGVSVTVEGQRFHVAKMTTMRARRTPIDDFFASLAHDQAENAAGIILSGTGSDGTIGLRAIKERGGLTLAQESAEYDGMMRSAVQSGMIDMVLPAEQMAAKLVGYFSHANRTESERDRRKRDVAEQLSRIAALLRTRTGHDFSGYKDNTILRRIQRRMQVLQIDEPAAFYERLRDEPQQVDLLFQDLLIGVTSFFRDPQAFEALERFVIPKLFEDRKPDETIRVWVPGCATGEEAYSIAMLLKENAPRGAASPNLQIFATDIDERALEVARAGRYPATIATDVTPKRLKEFFSREDGTYRIASDLREICLFSAHNLLRDPPFSKLDLIACRNLLIYMGPELQEKIVPIFHYALRNNGYLFLGSSENVTRHGRLFSTVDKASRIFQKRSGVAMQRLPEFPLAAAARPALPLARRGAPASTLREVAERVLVERYAPAYVIINADGELMHSSGGTGKYLELAAGAPDHNVFSMARRGLRMDLRAALHKAVSTGQVAVQNKISIGTNGGRQTISLAVQPLPPDGSPDPLYMLVFRDIGGIKPEAEDEPVHTTDDVESANVSQLEKELRETRERLQITTEELESSNEELKSSNEELSSINEELQSSNEELETSKEELQSINEELQTVNAELNIRVDELSRANNDMANLLESTQIATVFLDRDLCIKSFTPTARDLFRLVESDVGRPLAHVRPRFPADGLQADMEHVLHRLGTIERQIEGAENSKRYIMRVLPYRTVDNVIAGVVVTFVDVTQIARAEERIGALSHDLRNRVESLETLLDLVPVGIFIAEDGNGEAIRANRRATELAGRRATDGKLTQVPAGLPLMIDGAAVATGDQLLQKAMRTGKAIPGYEARIARSDGSSIDVMMSANPLFDESGKVRGAIATLVDISNHKEAERSQERLLHELQHRVKNILATITALASRMIRSSNSMGEFSTSFQDRLHAMARTHEVLSSYNWGDADLEQLLRAMLSPYSSERQSLVVRGRPLHLDGVTAATLGMVFFELASNAAKYGALSVDTGRVEVSWGFAKPGVLSVTWKEIGGPAVEKPSRMNFGTTFIQQSLEYELRGSVELNFRPAGLECRLEIPLSQTETVDQLPGTNEQERPIVRP</sequence>
<dbReference type="Gene3D" id="1.10.155.10">
    <property type="entry name" value="Chemotaxis receptor methyltransferase CheR, N-terminal domain"/>
    <property type="match status" value="1"/>
</dbReference>
<dbReference type="InterPro" id="IPR035909">
    <property type="entry name" value="CheB_C"/>
</dbReference>
<dbReference type="PROSITE" id="PS50123">
    <property type="entry name" value="CHER"/>
    <property type="match status" value="1"/>
</dbReference>
<dbReference type="SUPFAM" id="SSF52738">
    <property type="entry name" value="Methylesterase CheB, C-terminal domain"/>
    <property type="match status" value="1"/>
</dbReference>
<evidence type="ECO:0000256" key="14">
    <source>
        <dbReference type="ARBA" id="ARBA00022741"/>
    </source>
</evidence>
<keyword evidence="18" id="KW-0675">Receptor</keyword>